<protein>
    <submittedName>
        <fullName evidence="1">Uncharacterized protein</fullName>
    </submittedName>
</protein>
<dbReference type="EMBL" id="BNJF01000011">
    <property type="protein sequence ID" value="GHO51183.1"/>
    <property type="molecule type" value="Genomic_DNA"/>
</dbReference>
<evidence type="ECO:0000313" key="2">
    <source>
        <dbReference type="Proteomes" id="UP000612362"/>
    </source>
</evidence>
<accession>A0A8J3IF16</accession>
<keyword evidence="2" id="KW-1185">Reference proteome</keyword>
<reference evidence="1" key="1">
    <citation type="submission" date="2020-10" db="EMBL/GenBank/DDBJ databases">
        <title>Taxonomic study of unclassified bacteria belonging to the class Ktedonobacteria.</title>
        <authorList>
            <person name="Yabe S."/>
            <person name="Wang C.M."/>
            <person name="Zheng Y."/>
            <person name="Sakai Y."/>
            <person name="Cavaletti L."/>
            <person name="Monciardini P."/>
            <person name="Donadio S."/>
        </authorList>
    </citation>
    <scope>NUCLEOTIDE SEQUENCE</scope>
    <source>
        <strain evidence="1">SOSP1-1</strain>
    </source>
</reference>
<gene>
    <name evidence="1" type="ORF">KSX_93460</name>
</gene>
<proteinExistence type="predicted"/>
<sequence length="63" mass="7507">MGQRFWNGYAKYPAQFILHVYPSKISIVILTQPLEKEMKRFPDTQNLIELPLSPTDYRCYWLG</sequence>
<evidence type="ECO:0000313" key="1">
    <source>
        <dbReference type="EMBL" id="GHO51183.1"/>
    </source>
</evidence>
<name>A0A8J3IF16_9CHLR</name>
<dbReference type="AlphaFoldDB" id="A0A8J3IF16"/>
<dbReference type="Proteomes" id="UP000612362">
    <property type="component" value="Unassembled WGS sequence"/>
</dbReference>
<organism evidence="1 2">
    <name type="scientific">Ktedonospora formicarum</name>
    <dbReference type="NCBI Taxonomy" id="2778364"/>
    <lineage>
        <taxon>Bacteria</taxon>
        <taxon>Bacillati</taxon>
        <taxon>Chloroflexota</taxon>
        <taxon>Ktedonobacteria</taxon>
        <taxon>Ktedonobacterales</taxon>
        <taxon>Ktedonobacteraceae</taxon>
        <taxon>Ktedonospora</taxon>
    </lineage>
</organism>
<comment type="caution">
    <text evidence="1">The sequence shown here is derived from an EMBL/GenBank/DDBJ whole genome shotgun (WGS) entry which is preliminary data.</text>
</comment>